<dbReference type="Pfam" id="PF00616">
    <property type="entry name" value="RasGAP"/>
    <property type="match status" value="1"/>
</dbReference>
<gene>
    <name evidence="5" type="ORF">M378DRAFT_66723</name>
</gene>
<reference evidence="5 6" key="1">
    <citation type="submission" date="2014-04" db="EMBL/GenBank/DDBJ databases">
        <title>Evolutionary Origins and Diversification of the Mycorrhizal Mutualists.</title>
        <authorList>
            <consortium name="DOE Joint Genome Institute"/>
            <consortium name="Mycorrhizal Genomics Consortium"/>
            <person name="Kohler A."/>
            <person name="Kuo A."/>
            <person name="Nagy L.G."/>
            <person name="Floudas D."/>
            <person name="Copeland A."/>
            <person name="Barry K.W."/>
            <person name="Cichocki N."/>
            <person name="Veneault-Fourrey C."/>
            <person name="LaButti K."/>
            <person name="Lindquist E.A."/>
            <person name="Lipzen A."/>
            <person name="Lundell T."/>
            <person name="Morin E."/>
            <person name="Murat C."/>
            <person name="Riley R."/>
            <person name="Ohm R."/>
            <person name="Sun H."/>
            <person name="Tunlid A."/>
            <person name="Henrissat B."/>
            <person name="Grigoriev I.V."/>
            <person name="Hibbett D.S."/>
            <person name="Martin F."/>
        </authorList>
    </citation>
    <scope>NUCLEOTIDE SEQUENCE [LARGE SCALE GENOMIC DNA]</scope>
    <source>
        <strain evidence="5 6">Koide BX008</strain>
    </source>
</reference>
<dbReference type="InterPro" id="IPR000008">
    <property type="entry name" value="C2_dom"/>
</dbReference>
<dbReference type="Gene3D" id="1.10.506.10">
    <property type="entry name" value="GTPase Activation - p120gap, domain 1"/>
    <property type="match status" value="1"/>
</dbReference>
<feature type="compositionally biased region" description="Low complexity" evidence="2">
    <location>
        <begin position="731"/>
        <end position="750"/>
    </location>
</feature>
<dbReference type="SMART" id="SM00323">
    <property type="entry name" value="RasGAP"/>
    <property type="match status" value="1"/>
</dbReference>
<name>A0A0C2X8W2_AMAMK</name>
<dbReference type="SUPFAM" id="SSF49562">
    <property type="entry name" value="C2 domain (Calcium/lipid-binding domain, CaLB)"/>
    <property type="match status" value="1"/>
</dbReference>
<evidence type="ECO:0000256" key="2">
    <source>
        <dbReference type="SAM" id="MobiDB-lite"/>
    </source>
</evidence>
<dbReference type="SMART" id="SM00239">
    <property type="entry name" value="C2"/>
    <property type="match status" value="1"/>
</dbReference>
<dbReference type="HOGENOM" id="CLU_011610_0_0_1"/>
<dbReference type="PANTHER" id="PTHR10194">
    <property type="entry name" value="RAS GTPASE-ACTIVATING PROTEINS"/>
    <property type="match status" value="1"/>
</dbReference>
<dbReference type="Gene3D" id="2.60.40.150">
    <property type="entry name" value="C2 domain"/>
    <property type="match status" value="1"/>
</dbReference>
<dbReference type="InterPro" id="IPR008936">
    <property type="entry name" value="Rho_GTPase_activation_prot"/>
</dbReference>
<evidence type="ECO:0000259" key="4">
    <source>
        <dbReference type="PROSITE" id="PS50018"/>
    </source>
</evidence>
<dbReference type="SUPFAM" id="SSF48350">
    <property type="entry name" value="GTPase activation domain, GAP"/>
    <property type="match status" value="1"/>
</dbReference>
<dbReference type="InParanoid" id="A0A0C2X8W2"/>
<dbReference type="EMBL" id="KN818223">
    <property type="protein sequence ID" value="KIL70827.1"/>
    <property type="molecule type" value="Genomic_DNA"/>
</dbReference>
<dbReference type="AlphaFoldDB" id="A0A0C2X8W2"/>
<organism evidence="5 6">
    <name type="scientific">Amanita muscaria (strain Koide BX008)</name>
    <dbReference type="NCBI Taxonomy" id="946122"/>
    <lineage>
        <taxon>Eukaryota</taxon>
        <taxon>Fungi</taxon>
        <taxon>Dikarya</taxon>
        <taxon>Basidiomycota</taxon>
        <taxon>Agaricomycotina</taxon>
        <taxon>Agaricomycetes</taxon>
        <taxon>Agaricomycetidae</taxon>
        <taxon>Agaricales</taxon>
        <taxon>Pluteineae</taxon>
        <taxon>Amanitaceae</taxon>
        <taxon>Amanita</taxon>
    </lineage>
</organism>
<dbReference type="Proteomes" id="UP000054549">
    <property type="component" value="Unassembled WGS sequence"/>
</dbReference>
<feature type="domain" description="Ras-GAP" evidence="4">
    <location>
        <begin position="363"/>
        <end position="566"/>
    </location>
</feature>
<keyword evidence="6" id="KW-1185">Reference proteome</keyword>
<proteinExistence type="predicted"/>
<feature type="region of interest" description="Disordered" evidence="2">
    <location>
        <begin position="707"/>
        <end position="750"/>
    </location>
</feature>
<dbReference type="InterPro" id="IPR035892">
    <property type="entry name" value="C2_domain_sf"/>
</dbReference>
<evidence type="ECO:0000313" key="5">
    <source>
        <dbReference type="EMBL" id="KIL70827.1"/>
    </source>
</evidence>
<evidence type="ECO:0000256" key="1">
    <source>
        <dbReference type="ARBA" id="ARBA00022468"/>
    </source>
</evidence>
<accession>A0A0C2X8W2</accession>
<dbReference type="STRING" id="946122.A0A0C2X8W2"/>
<keyword evidence="1" id="KW-0343">GTPase activation</keyword>
<dbReference type="OrthoDB" id="775356at2759"/>
<dbReference type="GO" id="GO:0005096">
    <property type="term" value="F:GTPase activator activity"/>
    <property type="evidence" value="ECO:0007669"/>
    <property type="project" value="UniProtKB-KW"/>
</dbReference>
<dbReference type="InterPro" id="IPR001936">
    <property type="entry name" value="RasGAP_dom"/>
</dbReference>
<feature type="domain" description="C2" evidence="3">
    <location>
        <begin position="169"/>
        <end position="306"/>
    </location>
</feature>
<dbReference type="Pfam" id="PF00168">
    <property type="entry name" value="C2"/>
    <property type="match status" value="1"/>
</dbReference>
<evidence type="ECO:0000313" key="6">
    <source>
        <dbReference type="Proteomes" id="UP000054549"/>
    </source>
</evidence>
<dbReference type="PROSITE" id="PS50018">
    <property type="entry name" value="RAS_GTPASE_ACTIV_2"/>
    <property type="match status" value="1"/>
</dbReference>
<dbReference type="PROSITE" id="PS50004">
    <property type="entry name" value="C2"/>
    <property type="match status" value="1"/>
</dbReference>
<dbReference type="InterPro" id="IPR039360">
    <property type="entry name" value="Ras_GTPase"/>
</dbReference>
<evidence type="ECO:0000259" key="3">
    <source>
        <dbReference type="PROSITE" id="PS50004"/>
    </source>
</evidence>
<dbReference type="PANTHER" id="PTHR10194:SF60">
    <property type="entry name" value="RAS GTPASE-ACTIVATING PROTEIN RASKOL"/>
    <property type="match status" value="1"/>
</dbReference>
<protein>
    <recommendedName>
        <fullName evidence="7">Rho GTPase activation protein</fullName>
    </recommendedName>
</protein>
<evidence type="ECO:0008006" key="7">
    <source>
        <dbReference type="Google" id="ProtNLM"/>
    </source>
</evidence>
<sequence length="750" mass="85533">MSALWDYVSAQPGSSREFLASAQLFISNVAASALRKPQNRKKYDSLLAGIPDDNRKIKEKASFLNSSKYPTTSGQWRDVTCKLSEEKKRCIFSLYLDGTMLYQTVFVHLLKQTDIRVTDNSLFFRKACLGIYCPNDKRQTTAETNEPIFLQFNNVDMCGTWTVLLKSYAIPEIYGPETYASDGGAFRMWRQVEVTIIQGRNLGDTRPDDSAIGFDSPEPEMTGFYVFCEVMINEIVYGRTTTKNFVAPLWHETITLNDLPPFQESDYLEIRVWKEKKISKSVFLGAVRIVPRVFPFIADQSWYPVLQDHRGRLAASTQAGELQLNLKFNQEIILPQKAYSGLCSVLESRNFLDWINDFQKKLKLTTVSTHIMSIADAQNTLVEQIIEYTAREMERTPFSQDTLFRGNTTLTKVMEICMMWYGKSFLEASVGSVIRKLCEERVAIEIDADRRNQGEDKAVDAKQVKQLVDWCKEIWTQIYSVRNECPEEMKKLFGTIRKLVEKRMDETKQNKYPNLPWQSVSAFCFLRFIVPAILHPHLFGICPGIPRLATKRTLTLIARVIQSLANLNTVQHKDSIMRMKELQEFLEENRNAMFEYLKAVSGESSNSSRVIKDSRERLNIINTLRERIVFMSPLEREAIPILPHFSDVPRHLASIAAAVYRQARCNKPTQEDSDEGSDALNDLLLRCIDVQEEAARRVIGPVPNESPLMHAKLDSSPLDARTQANRTTTISVAGPSSKVGPSPSSIYYTP</sequence>